<evidence type="ECO:0000313" key="1">
    <source>
        <dbReference type="EMBL" id="KAL1404310.1"/>
    </source>
</evidence>
<gene>
    <name evidence="1" type="ORF">pipiens_005407</name>
</gene>
<proteinExistence type="predicted"/>
<dbReference type="Proteomes" id="UP001562425">
    <property type="component" value="Unassembled WGS sequence"/>
</dbReference>
<organism evidence="1 2">
    <name type="scientific">Culex pipiens pipiens</name>
    <name type="common">Northern house mosquito</name>
    <dbReference type="NCBI Taxonomy" id="38569"/>
    <lineage>
        <taxon>Eukaryota</taxon>
        <taxon>Metazoa</taxon>
        <taxon>Ecdysozoa</taxon>
        <taxon>Arthropoda</taxon>
        <taxon>Hexapoda</taxon>
        <taxon>Insecta</taxon>
        <taxon>Pterygota</taxon>
        <taxon>Neoptera</taxon>
        <taxon>Endopterygota</taxon>
        <taxon>Diptera</taxon>
        <taxon>Nematocera</taxon>
        <taxon>Culicoidea</taxon>
        <taxon>Culicidae</taxon>
        <taxon>Culicinae</taxon>
        <taxon>Culicini</taxon>
        <taxon>Culex</taxon>
        <taxon>Culex</taxon>
    </lineage>
</organism>
<sequence>KFAAASQVPIPNPGCLPCSKCSAQFALFKERD</sequence>
<comment type="caution">
    <text evidence="1">The sequence shown here is derived from an EMBL/GenBank/DDBJ whole genome shotgun (WGS) entry which is preliminary data.</text>
</comment>
<evidence type="ECO:0000313" key="2">
    <source>
        <dbReference type="Proteomes" id="UP001562425"/>
    </source>
</evidence>
<reference evidence="1 2" key="1">
    <citation type="submission" date="2024-05" db="EMBL/GenBank/DDBJ databases">
        <title>Culex pipiens pipiens assembly and annotation.</title>
        <authorList>
            <person name="Alout H."/>
            <person name="Durand T."/>
        </authorList>
    </citation>
    <scope>NUCLEOTIDE SEQUENCE [LARGE SCALE GENOMIC DNA]</scope>
    <source>
        <strain evidence="1">HA-2024</strain>
        <tissue evidence="1">Whole body</tissue>
    </source>
</reference>
<keyword evidence="2" id="KW-1185">Reference proteome</keyword>
<name>A0ABD1DX50_CULPP</name>
<dbReference type="EMBL" id="JBEHCU010000560">
    <property type="protein sequence ID" value="KAL1404310.1"/>
    <property type="molecule type" value="Genomic_DNA"/>
</dbReference>
<feature type="non-terminal residue" evidence="1">
    <location>
        <position position="1"/>
    </location>
</feature>
<protein>
    <submittedName>
        <fullName evidence="1">Uncharacterized protein</fullName>
    </submittedName>
</protein>
<accession>A0ABD1DX50</accession>
<dbReference type="AlphaFoldDB" id="A0ABD1DX50"/>